<dbReference type="AlphaFoldDB" id="A0A0J7ZIX8"/>
<dbReference type="GO" id="GO:0042597">
    <property type="term" value="C:periplasmic space"/>
    <property type="evidence" value="ECO:0007669"/>
    <property type="project" value="UniProtKB-ARBA"/>
</dbReference>
<feature type="signal peptide" evidence="2">
    <location>
        <begin position="1"/>
        <end position="23"/>
    </location>
</feature>
<dbReference type="GO" id="GO:1904680">
    <property type="term" value="F:peptide transmembrane transporter activity"/>
    <property type="evidence" value="ECO:0007669"/>
    <property type="project" value="TreeGrafter"/>
</dbReference>
<dbReference type="PATRIC" id="fig|1938.3.peg.558"/>
<evidence type="ECO:0000256" key="2">
    <source>
        <dbReference type="SAM" id="SignalP"/>
    </source>
</evidence>
<evidence type="ECO:0000313" key="5">
    <source>
        <dbReference type="Proteomes" id="UP000037432"/>
    </source>
</evidence>
<organism evidence="4 5">
    <name type="scientific">Streptomyces viridochromogenes</name>
    <dbReference type="NCBI Taxonomy" id="1938"/>
    <lineage>
        <taxon>Bacteria</taxon>
        <taxon>Bacillati</taxon>
        <taxon>Actinomycetota</taxon>
        <taxon>Actinomycetes</taxon>
        <taxon>Kitasatosporales</taxon>
        <taxon>Streptomycetaceae</taxon>
        <taxon>Streptomyces</taxon>
    </lineage>
</organism>
<dbReference type="PANTHER" id="PTHR30290">
    <property type="entry name" value="PERIPLASMIC BINDING COMPONENT OF ABC TRANSPORTER"/>
    <property type="match status" value="1"/>
</dbReference>
<feature type="domain" description="Solute-binding protein family 5" evidence="3">
    <location>
        <begin position="84"/>
        <end position="430"/>
    </location>
</feature>
<protein>
    <recommendedName>
        <fullName evidence="3">Solute-binding protein family 5 domain-containing protein</fullName>
    </recommendedName>
</protein>
<dbReference type="PROSITE" id="PS51318">
    <property type="entry name" value="TAT"/>
    <property type="match status" value="1"/>
</dbReference>
<keyword evidence="1 2" id="KW-0732">Signal</keyword>
<dbReference type="GO" id="GO:0015833">
    <property type="term" value="P:peptide transport"/>
    <property type="evidence" value="ECO:0007669"/>
    <property type="project" value="TreeGrafter"/>
</dbReference>
<dbReference type="InterPro" id="IPR030678">
    <property type="entry name" value="Peptide/Ni-bd"/>
</dbReference>
<gene>
    <name evidence="4" type="ORF">ACM01_07115</name>
</gene>
<dbReference type="InterPro" id="IPR000914">
    <property type="entry name" value="SBP_5_dom"/>
</dbReference>
<dbReference type="EMBL" id="LFNT01000005">
    <property type="protein sequence ID" value="KMS75986.1"/>
    <property type="molecule type" value="Genomic_DNA"/>
</dbReference>
<proteinExistence type="predicted"/>
<dbReference type="PROSITE" id="PS51257">
    <property type="entry name" value="PROKAR_LIPOPROTEIN"/>
    <property type="match status" value="1"/>
</dbReference>
<evidence type="ECO:0000313" key="4">
    <source>
        <dbReference type="EMBL" id="KMS75986.1"/>
    </source>
</evidence>
<dbReference type="PANTHER" id="PTHR30290:SF38">
    <property type="entry name" value="D,D-DIPEPTIDE-BINDING PERIPLASMIC PROTEIN DDPA-RELATED"/>
    <property type="match status" value="1"/>
</dbReference>
<reference evidence="4 5" key="1">
    <citation type="submission" date="2015-06" db="EMBL/GenBank/DDBJ databases">
        <authorList>
            <person name="Ju K.-S."/>
            <person name="Doroghazi J.R."/>
            <person name="Metcalf W.W."/>
        </authorList>
    </citation>
    <scope>NUCLEOTIDE SEQUENCE [LARGE SCALE GENOMIC DNA]</scope>
    <source>
        <strain evidence="4 5">NRRL 3414</strain>
    </source>
</reference>
<dbReference type="Proteomes" id="UP000037432">
    <property type="component" value="Unassembled WGS sequence"/>
</dbReference>
<dbReference type="GO" id="GO:0043190">
    <property type="term" value="C:ATP-binding cassette (ABC) transporter complex"/>
    <property type="evidence" value="ECO:0007669"/>
    <property type="project" value="InterPro"/>
</dbReference>
<dbReference type="InterPro" id="IPR006311">
    <property type="entry name" value="TAT_signal"/>
</dbReference>
<dbReference type="Pfam" id="PF00496">
    <property type="entry name" value="SBP_bac_5"/>
    <property type="match status" value="1"/>
</dbReference>
<dbReference type="OrthoDB" id="9046151at2"/>
<feature type="chain" id="PRO_5039322650" description="Solute-binding protein family 5 domain-containing protein" evidence="2">
    <location>
        <begin position="24"/>
        <end position="515"/>
    </location>
</feature>
<dbReference type="SUPFAM" id="SSF53850">
    <property type="entry name" value="Periplasmic binding protein-like II"/>
    <property type="match status" value="1"/>
</dbReference>
<evidence type="ECO:0000256" key="1">
    <source>
        <dbReference type="ARBA" id="ARBA00022729"/>
    </source>
</evidence>
<comment type="caution">
    <text evidence="4">The sequence shown here is derived from an EMBL/GenBank/DDBJ whole genome shotgun (WGS) entry which is preliminary data.</text>
</comment>
<dbReference type="InterPro" id="IPR039424">
    <property type="entry name" value="SBP_5"/>
</dbReference>
<accession>A0A0J7ZIX8</accession>
<dbReference type="PIRSF" id="PIRSF002741">
    <property type="entry name" value="MppA"/>
    <property type="match status" value="1"/>
</dbReference>
<name>A0A0J7ZIX8_STRVR</name>
<dbReference type="Gene3D" id="3.10.105.10">
    <property type="entry name" value="Dipeptide-binding Protein, Domain 3"/>
    <property type="match status" value="1"/>
</dbReference>
<sequence length="515" mass="55291">MLSTRRRPLAVAAGGIAVLLAAACSPGGDAQAGRTGGSAQTLTIAIPTDPTSLDPCDSQAADGVGTLRRNVTESLTDVDPGTGKVVPLLALSWRQENPTTWTFKLRPGVKFQDGTAFEAKAAAFNIKRTMQPDLGCLNLGNIPDPFTATAVDTTTLRVVTKGPDPILPLRIGWVDMVSPKTSMTAKTSHPVGTGPYTFVRRTPGTDMRFKRFDGYWGSKPQAREVRYVFRSEASVRAATAKTGEADIAVPIALQDATEDERTRSYTQSRVFFLRLDTDKPPLNDLRVRQAIGYAIDKKNIVTALMGRTGKPTDQMVAPTVNGYVTGYKGPAHDPAKAKALIGQAKSAGVDTGRRIELISRNTLFPGSSDVLQAIIQNLKDVGLDIKLTELDDNAYKDKIHATNSSGQPVSMMAVSHDNAFADASFSFPKYLSSSGTVSTIRDARLDSLLRQADVAAGGKRAQLYQRAARWAYERNGAIVPIAEQFSLLLLSKGVDYKPNGLTGIELPAAQVKLGR</sequence>
<evidence type="ECO:0000259" key="3">
    <source>
        <dbReference type="Pfam" id="PF00496"/>
    </source>
</evidence>
<dbReference type="RefSeq" id="WP_048580227.1">
    <property type="nucleotide sequence ID" value="NZ_LFNT01000005.1"/>
</dbReference>
<dbReference type="Gene3D" id="3.40.190.10">
    <property type="entry name" value="Periplasmic binding protein-like II"/>
    <property type="match status" value="1"/>
</dbReference>